<proteinExistence type="predicted"/>
<feature type="transmembrane region" description="Helical" evidence="1">
    <location>
        <begin position="722"/>
        <end position="745"/>
    </location>
</feature>
<dbReference type="EMBL" id="CP119075">
    <property type="protein sequence ID" value="WED67393.1"/>
    <property type="molecule type" value="Genomic_DNA"/>
</dbReference>
<dbReference type="AlphaFoldDB" id="A0AAF0I5J7"/>
<feature type="transmembrane region" description="Helical" evidence="1">
    <location>
        <begin position="298"/>
        <end position="315"/>
    </location>
</feature>
<feature type="transmembrane region" description="Helical" evidence="1">
    <location>
        <begin position="30"/>
        <end position="48"/>
    </location>
</feature>
<dbReference type="Proteomes" id="UP001218638">
    <property type="component" value="Chromosome"/>
</dbReference>
<feature type="transmembrane region" description="Helical" evidence="1">
    <location>
        <begin position="372"/>
        <end position="390"/>
    </location>
</feature>
<feature type="transmembrane region" description="Helical" evidence="1">
    <location>
        <begin position="396"/>
        <end position="412"/>
    </location>
</feature>
<feature type="transmembrane region" description="Helical" evidence="1">
    <location>
        <begin position="693"/>
        <end position="716"/>
    </location>
</feature>
<feature type="transmembrane region" description="Helical" evidence="1">
    <location>
        <begin position="188"/>
        <end position="207"/>
    </location>
</feature>
<keyword evidence="1" id="KW-0812">Transmembrane</keyword>
<feature type="transmembrane region" description="Helical" evidence="1">
    <location>
        <begin position="664"/>
        <end position="681"/>
    </location>
</feature>
<organism evidence="2 3">
    <name type="scientific">Synoicihabitans lomoniglobus</name>
    <dbReference type="NCBI Taxonomy" id="2909285"/>
    <lineage>
        <taxon>Bacteria</taxon>
        <taxon>Pseudomonadati</taxon>
        <taxon>Verrucomicrobiota</taxon>
        <taxon>Opitutia</taxon>
        <taxon>Opitutales</taxon>
        <taxon>Opitutaceae</taxon>
        <taxon>Synoicihabitans</taxon>
    </lineage>
</organism>
<evidence type="ECO:0000313" key="2">
    <source>
        <dbReference type="EMBL" id="WED67393.1"/>
    </source>
</evidence>
<sequence>MLGAVNAAHSSGILRRHDAPSSSPMTNQRIPLIVALSLVMVAAILALVRRGQSIIELEPAEFGMTELNNLTWDSTSGFFTVTGPDPFGHIVLPDGCIPLHELRLEFEGPPQPGGWYVYPTPAHLPVITINQDWVVTGVVDEGINGHAIVWSLNPSKGVRLDFPDELLIPFKLQRAVFTTRFASSASPVFVWMSASAGAAILILLWLGLGSSLHFKPVELLVMVLLIAFKLWIAGDFGQMLYTDAMHDDKLFMDQGASILAGNWLGDYWQLTLAKGPTYSVFIALAAWSGLSLQFNEVLLHALACAVFVLAISPWLRPAKWRVLLFFVLVFEPHSMSAELIGRVLRGAIQPALTLLTLAGLIGMITRTQRRPILVLPWSLLAGLAGGAFWFSREEGIWLAPTALLLLGTALVGGWKTHAGARARWVVVLLFPLVVFQGLKIGLRTINHHHYGMAIGVDVSEGGFPAAYGAMLRVAEADPIPGVPITSATRKLIYPESPAFAEMADKLEGKLTKTWARSGWDASDPHPRANLEIRGGWYQWAIRQGASELGYYENPAKADAYWQRVADEINTAVDDGRLAGGRKRSGFFPVWHHDYNAPLARAFLSALDLLVRFTDFKPDSFPSIGSSDDIDHYAQFLNARPVLEREHPRLDTHIRIIFHRAIAPLGWPLTAVALVATGWILRRSWKQPSDRMRAGVLLSLWGGAVALSLVCALVHVTSFYAVIGAYLGPAVPMVLSCWVLAPVWAWSKQSEISS</sequence>
<keyword evidence="1" id="KW-0472">Membrane</keyword>
<dbReference type="KEGG" id="slom:PXH66_11090"/>
<dbReference type="RefSeq" id="WP_330931547.1">
    <property type="nucleotide sequence ID" value="NZ_CP119075.1"/>
</dbReference>
<accession>A0AAF0I5J7</accession>
<reference evidence="2" key="1">
    <citation type="submission" date="2023-03" db="EMBL/GenBank/DDBJ databases">
        <title>Lomoglobus Profundus gen. nov., sp. nov., a novel member of the phylum Verrucomicrobia, isolated from deep-marine sediment of South China Sea.</title>
        <authorList>
            <person name="Ahmad T."/>
            <person name="Ishaq S.E."/>
            <person name="Wang F."/>
        </authorList>
    </citation>
    <scope>NUCLEOTIDE SEQUENCE</scope>
    <source>
        <strain evidence="2">LMO-M01</strain>
    </source>
</reference>
<name>A0AAF0I5J7_9BACT</name>
<keyword evidence="3" id="KW-1185">Reference proteome</keyword>
<feature type="transmembrane region" description="Helical" evidence="1">
    <location>
        <begin position="219"/>
        <end position="241"/>
    </location>
</feature>
<gene>
    <name evidence="2" type="ORF">PXH66_11090</name>
</gene>
<evidence type="ECO:0000313" key="3">
    <source>
        <dbReference type="Proteomes" id="UP001218638"/>
    </source>
</evidence>
<evidence type="ECO:0000256" key="1">
    <source>
        <dbReference type="SAM" id="Phobius"/>
    </source>
</evidence>
<feature type="transmembrane region" description="Helical" evidence="1">
    <location>
        <begin position="347"/>
        <end position="365"/>
    </location>
</feature>
<keyword evidence="1" id="KW-1133">Transmembrane helix</keyword>
<protein>
    <submittedName>
        <fullName evidence="2">Uncharacterized protein</fullName>
    </submittedName>
</protein>